<reference evidence="11" key="1">
    <citation type="submission" date="2018-05" db="EMBL/GenBank/DDBJ databases">
        <authorList>
            <person name="Lanie J.A."/>
            <person name="Ng W.-L."/>
            <person name="Kazmierczak K.M."/>
            <person name="Andrzejewski T.M."/>
            <person name="Davidsen T.M."/>
            <person name="Wayne K.J."/>
            <person name="Tettelin H."/>
            <person name="Glass J.I."/>
            <person name="Rusch D."/>
            <person name="Podicherti R."/>
            <person name="Tsui H.-C.T."/>
            <person name="Winkler M.E."/>
        </authorList>
    </citation>
    <scope>NUCLEOTIDE SEQUENCE</scope>
</reference>
<dbReference type="InterPro" id="IPR018704">
    <property type="entry name" value="SecYEG/CpoB_TPR"/>
</dbReference>
<dbReference type="InterPro" id="IPR011990">
    <property type="entry name" value="TPR-like_helical_dom_sf"/>
</dbReference>
<evidence type="ECO:0000256" key="6">
    <source>
        <dbReference type="ARBA" id="ARBA00023186"/>
    </source>
</evidence>
<evidence type="ECO:0000256" key="7">
    <source>
        <dbReference type="ARBA" id="ARBA00024197"/>
    </source>
</evidence>
<evidence type="ECO:0000313" key="11">
    <source>
        <dbReference type="EMBL" id="SVA13277.1"/>
    </source>
</evidence>
<comment type="similarity">
    <text evidence="7">Belongs to the YfgM family.</text>
</comment>
<keyword evidence="2" id="KW-1003">Cell membrane</keyword>
<sequence>MDDNLTDQQQAEVVKQWLKDNGLSILFSIGLGISAYFGLQFYQQNQLQESESASRLYAEVEFALKQQRMAQAQNLLQEMDNNFSGSPYQQQSHLAMAKLHMDSLDYDNAIIQLEFVMENARDESFQHIARLRIARIMIEQDELDGALALLDSVTASPIAYTPYYEGVKGDIYAAQGQVEKAKVAYSLALDALEPGNFDFDFIKMKSDQIQTDAAPLDSNQS</sequence>
<name>A0A381TEX3_9ZZZZ</name>
<proteinExistence type="inferred from homology"/>
<evidence type="ECO:0000259" key="10">
    <source>
        <dbReference type="Pfam" id="PF09976"/>
    </source>
</evidence>
<dbReference type="PIRSF" id="PIRSF006170">
    <property type="entry name" value="YfgM"/>
    <property type="match status" value="1"/>
</dbReference>
<evidence type="ECO:0000256" key="8">
    <source>
        <dbReference type="ARBA" id="ARBA00024235"/>
    </source>
</evidence>
<dbReference type="SUPFAM" id="SSF48452">
    <property type="entry name" value="TPR-like"/>
    <property type="match status" value="1"/>
</dbReference>
<keyword evidence="6" id="KW-0143">Chaperone</keyword>
<dbReference type="AlphaFoldDB" id="A0A381TEX3"/>
<dbReference type="InterPro" id="IPR026039">
    <property type="entry name" value="YfgM"/>
</dbReference>
<evidence type="ECO:0000256" key="4">
    <source>
        <dbReference type="ARBA" id="ARBA00022989"/>
    </source>
</evidence>
<feature type="transmembrane region" description="Helical" evidence="9">
    <location>
        <begin position="23"/>
        <end position="42"/>
    </location>
</feature>
<dbReference type="PANTHER" id="PTHR38035">
    <property type="entry name" value="UPF0070 PROTEIN YFGM"/>
    <property type="match status" value="1"/>
</dbReference>
<dbReference type="GO" id="GO:0044877">
    <property type="term" value="F:protein-containing complex binding"/>
    <property type="evidence" value="ECO:0007669"/>
    <property type="project" value="InterPro"/>
</dbReference>
<dbReference type="GO" id="GO:0005886">
    <property type="term" value="C:plasma membrane"/>
    <property type="evidence" value="ECO:0007669"/>
    <property type="project" value="UniProtKB-SubCell"/>
</dbReference>
<evidence type="ECO:0000256" key="1">
    <source>
        <dbReference type="ARBA" id="ARBA00004401"/>
    </source>
</evidence>
<evidence type="ECO:0000256" key="9">
    <source>
        <dbReference type="SAM" id="Phobius"/>
    </source>
</evidence>
<protein>
    <recommendedName>
        <fullName evidence="8">Ancillary SecYEG translocon subunit</fullName>
    </recommendedName>
</protein>
<dbReference type="Pfam" id="PF09976">
    <property type="entry name" value="TPR_21"/>
    <property type="match status" value="1"/>
</dbReference>
<evidence type="ECO:0000256" key="3">
    <source>
        <dbReference type="ARBA" id="ARBA00022692"/>
    </source>
</evidence>
<evidence type="ECO:0000256" key="5">
    <source>
        <dbReference type="ARBA" id="ARBA00023136"/>
    </source>
</evidence>
<evidence type="ECO:0000256" key="2">
    <source>
        <dbReference type="ARBA" id="ARBA00022475"/>
    </source>
</evidence>
<keyword evidence="5 9" id="KW-0472">Membrane</keyword>
<organism evidence="11">
    <name type="scientific">marine metagenome</name>
    <dbReference type="NCBI Taxonomy" id="408172"/>
    <lineage>
        <taxon>unclassified sequences</taxon>
        <taxon>metagenomes</taxon>
        <taxon>ecological metagenomes</taxon>
    </lineage>
</organism>
<dbReference type="PANTHER" id="PTHR38035:SF1">
    <property type="entry name" value="ANCILLARY SECYEG TRANSLOCON SUBUNIT"/>
    <property type="match status" value="1"/>
</dbReference>
<comment type="subcellular location">
    <subcellularLocation>
        <location evidence="1">Cell membrane</location>
        <topology evidence="1">Single-pass type II membrane protein</topology>
    </subcellularLocation>
</comment>
<dbReference type="Gene3D" id="1.25.40.10">
    <property type="entry name" value="Tetratricopeptide repeat domain"/>
    <property type="match status" value="1"/>
</dbReference>
<feature type="domain" description="Ancillary SecYEG translocon subunit/Cell division coordinator CpoB TPR" evidence="10">
    <location>
        <begin position="15"/>
        <end position="210"/>
    </location>
</feature>
<dbReference type="EMBL" id="UINC01004297">
    <property type="protein sequence ID" value="SVA13277.1"/>
    <property type="molecule type" value="Genomic_DNA"/>
</dbReference>
<accession>A0A381TEX3</accession>
<keyword evidence="3 9" id="KW-0812">Transmembrane</keyword>
<gene>
    <name evidence="11" type="ORF">METZ01_LOCUS66131</name>
</gene>
<keyword evidence="4 9" id="KW-1133">Transmembrane helix</keyword>